<accession>A0A6C0AQ44</accession>
<proteinExistence type="predicted"/>
<evidence type="ECO:0008006" key="2">
    <source>
        <dbReference type="Google" id="ProtNLM"/>
    </source>
</evidence>
<dbReference type="EMBL" id="MN740758">
    <property type="protein sequence ID" value="QHS81590.1"/>
    <property type="molecule type" value="Genomic_DNA"/>
</dbReference>
<name>A0A6C0AQ44_9ZZZZ</name>
<reference evidence="1" key="1">
    <citation type="journal article" date="2020" name="Nature">
        <title>Giant virus diversity and host interactions through global metagenomics.</title>
        <authorList>
            <person name="Schulz F."/>
            <person name="Roux S."/>
            <person name="Paez-Espino D."/>
            <person name="Jungbluth S."/>
            <person name="Walsh D.A."/>
            <person name="Denef V.J."/>
            <person name="McMahon K.D."/>
            <person name="Konstantinidis K.T."/>
            <person name="Eloe-Fadrosh E.A."/>
            <person name="Kyrpides N.C."/>
            <person name="Woyke T."/>
        </authorList>
    </citation>
    <scope>NUCLEOTIDE SEQUENCE</scope>
    <source>
        <strain evidence="1">GVMAG-S-1101164-72</strain>
    </source>
</reference>
<dbReference type="AlphaFoldDB" id="A0A6C0AQ44"/>
<organism evidence="1">
    <name type="scientific">viral metagenome</name>
    <dbReference type="NCBI Taxonomy" id="1070528"/>
    <lineage>
        <taxon>unclassified sequences</taxon>
        <taxon>metagenomes</taxon>
        <taxon>organismal metagenomes</taxon>
    </lineage>
</organism>
<evidence type="ECO:0000313" key="1">
    <source>
        <dbReference type="EMBL" id="QHS81590.1"/>
    </source>
</evidence>
<sequence length="246" mass="27379">MGKLNVADISEIKTTEGQEKALEFLTKYRTYRQMGQSMPVVTKEGDVLSRDIADTCAIGGISCGTFPRYIMPQIKDVNKFIKDANKLGIHLKKHEETITVKSADELKAKIKPSQSEIMASKVADKVAKVARNGLDPSKFSIIISKDGHIVDGHHTWNTLVNVLEADPRTVTFKVTVIEADILDILVAAAAVGLPNAPEYGWSGLLNSEFPKLKNSYSELAARKHYTQKYHNHRLSHHSGKTFKKHR</sequence>
<protein>
    <recommendedName>
        <fullName evidence="2">ParB/Sulfiredoxin domain-containing protein</fullName>
    </recommendedName>
</protein>